<keyword evidence="3" id="KW-1185">Reference proteome</keyword>
<gene>
    <name evidence="2" type="ORF">MED92_00135</name>
</gene>
<reference evidence="2 3" key="1">
    <citation type="submission" date="2006-02" db="EMBL/GenBank/DDBJ databases">
        <authorList>
            <person name="Pinhassi J."/>
            <person name="Pedros-Alio C."/>
            <person name="Ferriera S."/>
            <person name="Johnson J."/>
            <person name="Kravitz S."/>
            <person name="Halpern A."/>
            <person name="Remington K."/>
            <person name="Beeson K."/>
            <person name="Tran B."/>
            <person name="Rogers Y.-H."/>
            <person name="Friedman R."/>
            <person name="Venter J.C."/>
        </authorList>
    </citation>
    <scope>NUCLEOTIDE SEQUENCE [LARGE SCALE GENOMIC DNA]</scope>
    <source>
        <strain evidence="2 3">MED92</strain>
    </source>
</reference>
<dbReference type="InterPro" id="IPR018551">
    <property type="entry name" value="DUF2007"/>
</dbReference>
<organism evidence="2 3">
    <name type="scientific">Neptuniibacter caesariensis</name>
    <dbReference type="NCBI Taxonomy" id="207954"/>
    <lineage>
        <taxon>Bacteria</taxon>
        <taxon>Pseudomonadati</taxon>
        <taxon>Pseudomonadota</taxon>
        <taxon>Gammaproteobacteria</taxon>
        <taxon>Oceanospirillales</taxon>
        <taxon>Oceanospirillaceae</taxon>
        <taxon>Neptuniibacter</taxon>
    </lineage>
</organism>
<protein>
    <recommendedName>
        <fullName evidence="1">DUF2007 domain-containing protein</fullName>
    </recommendedName>
</protein>
<evidence type="ECO:0000259" key="1">
    <source>
        <dbReference type="Pfam" id="PF09413"/>
    </source>
</evidence>
<dbReference type="Pfam" id="PF09413">
    <property type="entry name" value="DUF2007"/>
    <property type="match status" value="1"/>
</dbReference>
<dbReference type="RefSeq" id="WP_007023066.1">
    <property type="nucleotide sequence ID" value="NZ_CH724129.1"/>
</dbReference>
<sequence>MSENTLRAVAAFSYPYEAQIAKANLESAGIPAYVADENTINMQWLYSDALGGVRVMVAERDFEQARELLGEDFTDALAAEVAVDEIRCSQCGSSDLEPYTEGKRPAFLAFLLIDFPLFKFKHGYKCKRCGTFNGG</sequence>
<feature type="domain" description="DUF2007" evidence="1">
    <location>
        <begin position="9"/>
        <end position="70"/>
    </location>
</feature>
<proteinExistence type="predicted"/>
<accession>A0A7U8GPS7</accession>
<dbReference type="Gene3D" id="3.30.70.790">
    <property type="entry name" value="UreE, C-terminal domain"/>
    <property type="match status" value="1"/>
</dbReference>
<name>A0A7U8GPS7_NEPCE</name>
<evidence type="ECO:0000313" key="2">
    <source>
        <dbReference type="EMBL" id="EAR59622.1"/>
    </source>
</evidence>
<comment type="caution">
    <text evidence="2">The sequence shown here is derived from an EMBL/GenBank/DDBJ whole genome shotgun (WGS) entry which is preliminary data.</text>
</comment>
<dbReference type="SUPFAM" id="SSF54913">
    <property type="entry name" value="GlnB-like"/>
    <property type="match status" value="1"/>
</dbReference>
<dbReference type="Proteomes" id="UP000002171">
    <property type="component" value="Unassembled WGS sequence"/>
</dbReference>
<dbReference type="EMBL" id="AAOW01000040">
    <property type="protein sequence ID" value="EAR59622.1"/>
    <property type="molecule type" value="Genomic_DNA"/>
</dbReference>
<dbReference type="OrthoDB" id="8480302at2"/>
<evidence type="ECO:0000313" key="3">
    <source>
        <dbReference type="Proteomes" id="UP000002171"/>
    </source>
</evidence>
<dbReference type="InterPro" id="IPR011322">
    <property type="entry name" value="N-reg_PII-like_a/b"/>
</dbReference>
<dbReference type="AlphaFoldDB" id="A0A7U8GPS7"/>